<dbReference type="NCBIfam" id="NF006969">
    <property type="entry name" value="PRK09441.1-2"/>
    <property type="match status" value="1"/>
</dbReference>
<dbReference type="Proteomes" id="UP000321089">
    <property type="component" value="Unassembled WGS sequence"/>
</dbReference>
<dbReference type="GO" id="GO:0005975">
    <property type="term" value="P:carbohydrate metabolic process"/>
    <property type="evidence" value="ECO:0007669"/>
    <property type="project" value="InterPro"/>
</dbReference>
<feature type="domain" description="Glycosyl hydrolase family 13 catalytic" evidence="2">
    <location>
        <begin position="188"/>
        <end position="572"/>
    </location>
</feature>
<dbReference type="Gene3D" id="2.60.40.1180">
    <property type="entry name" value="Golgi alpha-mannosidase II"/>
    <property type="match status" value="1"/>
</dbReference>
<dbReference type="PANTHER" id="PTHR43447">
    <property type="entry name" value="ALPHA-AMYLASE"/>
    <property type="match status" value="1"/>
</dbReference>
<dbReference type="InterPro" id="IPR006047">
    <property type="entry name" value="GH13_cat_dom"/>
</dbReference>
<evidence type="ECO:0000256" key="1">
    <source>
        <dbReference type="SAM" id="Phobius"/>
    </source>
</evidence>
<evidence type="ECO:0000313" key="3">
    <source>
        <dbReference type="EMBL" id="GEQ20349.1"/>
    </source>
</evidence>
<dbReference type="CDD" id="cd11318">
    <property type="entry name" value="AmyAc_bac_fung_AmyA"/>
    <property type="match status" value="1"/>
</dbReference>
<protein>
    <recommendedName>
        <fullName evidence="2">Glycosyl hydrolase family 13 catalytic domain-containing protein</fullName>
    </recommendedName>
</protein>
<keyword evidence="1" id="KW-1133">Transmembrane helix</keyword>
<dbReference type="SMART" id="SM00642">
    <property type="entry name" value="Aamy"/>
    <property type="match status" value="1"/>
</dbReference>
<dbReference type="NCBIfam" id="NF006968">
    <property type="entry name" value="PRK09441.1-1"/>
    <property type="match status" value="1"/>
</dbReference>
<feature type="transmembrane region" description="Helical" evidence="1">
    <location>
        <begin position="6"/>
        <end position="24"/>
    </location>
</feature>
<dbReference type="EMBL" id="BKBC01000007">
    <property type="protein sequence ID" value="GEQ20349.1"/>
    <property type="molecule type" value="Genomic_DNA"/>
</dbReference>
<dbReference type="Pfam" id="PF09154">
    <property type="entry name" value="Alpha-amy_C_pro"/>
    <property type="match status" value="1"/>
</dbReference>
<sequence length="665" mass="78146">MIILMIISIMTLLIFLLIYLYFRIRKRFIEMEKQMDNLRMCNDAFNNKFKNIDYEIDSIDEEINNINTINEEITKEYKSNELLFRKKSFFKMVDRTIEKYVKKYIYKHIYEYVKKDGYIKIDEDENNRYNNNLGLPEKSTLLNIDEAFLLGVENLKDKKKVECQFLLSEVTENSYENNKGEGEKNYNKTMMQFFEWYYPNDGSLWTKVKKECEHLKDIGITSLWLPPAYKAHNGINDAGYSAYDLYDLGEFDQKGTIRTKYGTKDEYVECIKEAHKNGIEIYGDVVFNHKAGADDTELVDARQVDENNRNIFIGEEKQIKAHTVFSFPGRKEKYSAYKWTATDFDGVDYDDISKQSGIFKFKGKEWEKDVDEEKGNYDFLMFADLDMDSPYVIEELKRWGIWYMNETHVDGFRLDAIKHIRFDFFNEWLKEMRQNSSKELFAVGEYWTWDVGRLNYYLHKCDYSMSLFDAPLHYNFHSASNSLGHYDMSKIKENTLLKSNPEYTVTFVDNHDTQLGQSLESWVSPWFKPLAYTFILTRKEGYPCIFYGDYYGIPDKGYDGIKEILDIILKVRKTYAYGIEHDYINEKSIIGWTREGDCEHKNSGLAALITVALGGSKKMYVGINHAGETWNDVTGNNSQEVVIGKNGVGEFYVQNGSHSIWVKKI</sequence>
<dbReference type="SUPFAM" id="SSF51445">
    <property type="entry name" value="(Trans)glycosidases"/>
    <property type="match status" value="1"/>
</dbReference>
<dbReference type="InterPro" id="IPR017853">
    <property type="entry name" value="GH"/>
</dbReference>
<comment type="caution">
    <text evidence="3">The sequence shown here is derived from an EMBL/GenBank/DDBJ whole genome shotgun (WGS) entry which is preliminary data.</text>
</comment>
<dbReference type="GO" id="GO:0004553">
    <property type="term" value="F:hydrolase activity, hydrolyzing O-glycosyl compounds"/>
    <property type="evidence" value="ECO:0007669"/>
    <property type="project" value="InterPro"/>
</dbReference>
<dbReference type="SUPFAM" id="SSF51011">
    <property type="entry name" value="Glycosyl hydrolase domain"/>
    <property type="match status" value="1"/>
</dbReference>
<dbReference type="Gene3D" id="2.40.30.140">
    <property type="match status" value="1"/>
</dbReference>
<keyword evidence="1" id="KW-0472">Membrane</keyword>
<gene>
    <name evidence="3" type="ORF">CBU02nite_08550</name>
</gene>
<name>A0A512TJG2_CLOBU</name>
<proteinExistence type="predicted"/>
<evidence type="ECO:0000313" key="4">
    <source>
        <dbReference type="Proteomes" id="UP000321089"/>
    </source>
</evidence>
<dbReference type="AlphaFoldDB" id="A0A512TJG2"/>
<organism evidence="3 4">
    <name type="scientific">Clostridium butyricum</name>
    <dbReference type="NCBI Taxonomy" id="1492"/>
    <lineage>
        <taxon>Bacteria</taxon>
        <taxon>Bacillati</taxon>
        <taxon>Bacillota</taxon>
        <taxon>Clostridia</taxon>
        <taxon>Eubacteriales</taxon>
        <taxon>Clostridiaceae</taxon>
        <taxon>Clostridium</taxon>
    </lineage>
</organism>
<dbReference type="Pfam" id="PF00128">
    <property type="entry name" value="Alpha-amylase"/>
    <property type="match status" value="1"/>
</dbReference>
<reference evidence="3 4" key="1">
    <citation type="submission" date="2019-07" db="EMBL/GenBank/DDBJ databases">
        <title>Whole genome shotgun sequence of Clostridium butyricum NBRC 3858.</title>
        <authorList>
            <person name="Hosoyama A."/>
            <person name="Uohara A."/>
            <person name="Ohji S."/>
            <person name="Ichikawa N."/>
        </authorList>
    </citation>
    <scope>NUCLEOTIDE SEQUENCE [LARGE SCALE GENOMIC DNA]</scope>
    <source>
        <strain evidence="3 4">NBRC 3858</strain>
    </source>
</reference>
<dbReference type="InterPro" id="IPR013780">
    <property type="entry name" value="Glyco_hydro_b"/>
</dbReference>
<evidence type="ECO:0000259" key="2">
    <source>
        <dbReference type="SMART" id="SM00642"/>
    </source>
</evidence>
<dbReference type="Gene3D" id="3.20.20.80">
    <property type="entry name" value="Glycosidases"/>
    <property type="match status" value="1"/>
</dbReference>
<accession>A0A512TJG2</accession>
<keyword evidence="1" id="KW-0812">Transmembrane</keyword>
<dbReference type="InterPro" id="IPR015237">
    <property type="entry name" value="Alpha-amylase_C_pro"/>
</dbReference>